<dbReference type="OrthoDB" id="41238at2759"/>
<dbReference type="InterPro" id="IPR016181">
    <property type="entry name" value="Acyl_CoA_acyltransferase"/>
</dbReference>
<proteinExistence type="predicted"/>
<accession>A0A0C9MJ59</accession>
<sequence>MEQMRETTTGPLEGKNIILQRLDPENDYMALYEASHGTPEKEAIFKYLYSHDLKELPPFNDPMKYKEYLTTINNDSTWIQFVAIDKKSSRKIGQINYLNVVPTHERAEIGGLWFTPEFHGTYANKESTLLLLSYMFDHLRWRRMEWKCNADNLPSRKAALKLGFQFEGIFRNHMLVKGVDGNDPNRLVNRNTAWFSIIDSEWEEKKQALFDMLKYSEQDKVDFLNKMRSNN</sequence>
<protein>
    <submittedName>
        <fullName evidence="2">Acetyltransferase, GNAT superfamily protein</fullName>
    </submittedName>
</protein>
<organism evidence="2">
    <name type="scientific">Mucor ambiguus</name>
    <dbReference type="NCBI Taxonomy" id="91626"/>
    <lineage>
        <taxon>Eukaryota</taxon>
        <taxon>Fungi</taxon>
        <taxon>Fungi incertae sedis</taxon>
        <taxon>Mucoromycota</taxon>
        <taxon>Mucoromycotina</taxon>
        <taxon>Mucoromycetes</taxon>
        <taxon>Mucorales</taxon>
        <taxon>Mucorineae</taxon>
        <taxon>Mucoraceae</taxon>
        <taxon>Mucor</taxon>
    </lineage>
</organism>
<gene>
    <name evidence="2" type="ORF">MAM1_0035c02603</name>
</gene>
<feature type="domain" description="N-acetyltransferase" evidence="1">
    <location>
        <begin position="43"/>
        <end position="186"/>
    </location>
</feature>
<dbReference type="Proteomes" id="UP000053815">
    <property type="component" value="Unassembled WGS sequence"/>
</dbReference>
<evidence type="ECO:0000259" key="1">
    <source>
        <dbReference type="PROSITE" id="PS51186"/>
    </source>
</evidence>
<keyword evidence="2" id="KW-0808">Transferase</keyword>
<dbReference type="AlphaFoldDB" id="A0A0C9MJ59"/>
<dbReference type="SUPFAM" id="SSF55729">
    <property type="entry name" value="Acyl-CoA N-acyltransferases (Nat)"/>
    <property type="match status" value="1"/>
</dbReference>
<reference evidence="2" key="1">
    <citation type="submission" date="2014-09" db="EMBL/GenBank/DDBJ databases">
        <title>Draft genome sequence of an oleaginous Mucoromycotina fungus Mucor ambiguus NBRC6742.</title>
        <authorList>
            <person name="Takeda I."/>
            <person name="Yamane N."/>
            <person name="Morita T."/>
            <person name="Tamano K."/>
            <person name="Machida M."/>
            <person name="Baker S."/>
            <person name="Koike H."/>
        </authorList>
    </citation>
    <scope>NUCLEOTIDE SEQUENCE</scope>
    <source>
        <strain evidence="2">NBRC 6742</strain>
    </source>
</reference>
<dbReference type="GO" id="GO:1990189">
    <property type="term" value="F:protein N-terminal-serine acetyltransferase activity"/>
    <property type="evidence" value="ECO:0007669"/>
    <property type="project" value="TreeGrafter"/>
</dbReference>
<dbReference type="PANTHER" id="PTHR43441:SF2">
    <property type="entry name" value="FAMILY ACETYLTRANSFERASE, PUTATIVE (AFU_ORTHOLOGUE AFUA_7G00850)-RELATED"/>
    <property type="match status" value="1"/>
</dbReference>
<evidence type="ECO:0000313" key="3">
    <source>
        <dbReference type="Proteomes" id="UP000053815"/>
    </source>
</evidence>
<dbReference type="Pfam" id="PF13302">
    <property type="entry name" value="Acetyltransf_3"/>
    <property type="match status" value="1"/>
</dbReference>
<dbReference type="InterPro" id="IPR051908">
    <property type="entry name" value="Ribosomal_N-acetyltransferase"/>
</dbReference>
<dbReference type="InterPro" id="IPR000182">
    <property type="entry name" value="GNAT_dom"/>
</dbReference>
<dbReference type="GO" id="GO:0008999">
    <property type="term" value="F:protein-N-terminal-alanine acetyltransferase activity"/>
    <property type="evidence" value="ECO:0007669"/>
    <property type="project" value="TreeGrafter"/>
</dbReference>
<dbReference type="PANTHER" id="PTHR43441">
    <property type="entry name" value="RIBOSOMAL-PROTEIN-SERINE ACETYLTRANSFERASE"/>
    <property type="match status" value="1"/>
</dbReference>
<dbReference type="PROSITE" id="PS51186">
    <property type="entry name" value="GNAT"/>
    <property type="match status" value="1"/>
</dbReference>
<dbReference type="Gene3D" id="3.40.630.30">
    <property type="match status" value="1"/>
</dbReference>
<dbReference type="EMBL" id="DF836324">
    <property type="protein sequence ID" value="GAN03152.1"/>
    <property type="molecule type" value="Genomic_DNA"/>
</dbReference>
<keyword evidence="3" id="KW-1185">Reference proteome</keyword>
<name>A0A0C9MJ59_9FUNG</name>
<evidence type="ECO:0000313" key="2">
    <source>
        <dbReference type="EMBL" id="GAN03152.1"/>
    </source>
</evidence>